<dbReference type="AlphaFoldDB" id="A0A9P6L9S7"/>
<dbReference type="Proteomes" id="UP000736335">
    <property type="component" value="Unassembled WGS sequence"/>
</dbReference>
<accession>A0A9P6L9S7</accession>
<name>A0A9P6L9S7_9AGAM</name>
<feature type="transmembrane region" description="Helical" evidence="2">
    <location>
        <begin position="47"/>
        <end position="67"/>
    </location>
</feature>
<evidence type="ECO:0008006" key="5">
    <source>
        <dbReference type="Google" id="ProtNLM"/>
    </source>
</evidence>
<feature type="region of interest" description="Disordered" evidence="1">
    <location>
        <begin position="1"/>
        <end position="37"/>
    </location>
</feature>
<protein>
    <recommendedName>
        <fullName evidence="5">Transmembrane protein</fullName>
    </recommendedName>
</protein>
<keyword evidence="4" id="KW-1185">Reference proteome</keyword>
<feature type="compositionally biased region" description="Polar residues" evidence="1">
    <location>
        <begin position="20"/>
        <end position="31"/>
    </location>
</feature>
<dbReference type="EMBL" id="WIUZ02000004">
    <property type="protein sequence ID" value="KAF9788302.1"/>
    <property type="molecule type" value="Genomic_DNA"/>
</dbReference>
<dbReference type="OrthoDB" id="10404823at2759"/>
<evidence type="ECO:0000313" key="4">
    <source>
        <dbReference type="Proteomes" id="UP000736335"/>
    </source>
</evidence>
<comment type="caution">
    <text evidence="3">The sequence shown here is derived from an EMBL/GenBank/DDBJ whole genome shotgun (WGS) entry which is preliminary data.</text>
</comment>
<organism evidence="3 4">
    <name type="scientific">Thelephora terrestris</name>
    <dbReference type="NCBI Taxonomy" id="56493"/>
    <lineage>
        <taxon>Eukaryota</taxon>
        <taxon>Fungi</taxon>
        <taxon>Dikarya</taxon>
        <taxon>Basidiomycota</taxon>
        <taxon>Agaricomycotina</taxon>
        <taxon>Agaricomycetes</taxon>
        <taxon>Thelephorales</taxon>
        <taxon>Thelephoraceae</taxon>
        <taxon>Thelephora</taxon>
    </lineage>
</organism>
<proteinExistence type="predicted"/>
<evidence type="ECO:0000313" key="3">
    <source>
        <dbReference type="EMBL" id="KAF9788302.1"/>
    </source>
</evidence>
<reference evidence="3" key="2">
    <citation type="submission" date="2020-11" db="EMBL/GenBank/DDBJ databases">
        <authorList>
            <consortium name="DOE Joint Genome Institute"/>
            <person name="Kuo A."/>
            <person name="Miyauchi S."/>
            <person name="Kiss E."/>
            <person name="Drula E."/>
            <person name="Kohler A."/>
            <person name="Sanchez-Garcia M."/>
            <person name="Andreopoulos B."/>
            <person name="Barry K.W."/>
            <person name="Bonito G."/>
            <person name="Buee M."/>
            <person name="Carver A."/>
            <person name="Chen C."/>
            <person name="Cichocki N."/>
            <person name="Clum A."/>
            <person name="Culley D."/>
            <person name="Crous P.W."/>
            <person name="Fauchery L."/>
            <person name="Girlanda M."/>
            <person name="Hayes R."/>
            <person name="Keri Z."/>
            <person name="Labutti K."/>
            <person name="Lipzen A."/>
            <person name="Lombard V."/>
            <person name="Magnuson J."/>
            <person name="Maillard F."/>
            <person name="Morin E."/>
            <person name="Murat C."/>
            <person name="Nolan M."/>
            <person name="Ohm R."/>
            <person name="Pangilinan J."/>
            <person name="Pereira M."/>
            <person name="Perotto S."/>
            <person name="Peter M."/>
            <person name="Riley R."/>
            <person name="Sitrit Y."/>
            <person name="Stielow B."/>
            <person name="Szollosi G."/>
            <person name="Zifcakova L."/>
            <person name="Stursova M."/>
            <person name="Spatafora J.W."/>
            <person name="Tedersoo L."/>
            <person name="Vaario L.-M."/>
            <person name="Yamada A."/>
            <person name="Yan M."/>
            <person name="Wang P."/>
            <person name="Xu J."/>
            <person name="Bruns T."/>
            <person name="Baldrian P."/>
            <person name="Vilgalys R."/>
            <person name="Henrissat B."/>
            <person name="Grigoriev I.V."/>
            <person name="Hibbett D."/>
            <person name="Nagy L.G."/>
            <person name="Martin F.M."/>
        </authorList>
    </citation>
    <scope>NUCLEOTIDE SEQUENCE</scope>
    <source>
        <strain evidence="3">UH-Tt-Lm1</strain>
    </source>
</reference>
<gene>
    <name evidence="3" type="ORF">BJ322DRAFT_1106310</name>
</gene>
<sequence length="209" mass="23319">MSHDDPQSQHMGADPLTFTAADTQPTTSTLGTADGNGPFVPGNTPPLVFAFIALGFTVFGLVIAIIYKRCRPLPNSLNPHYQRSAPVGRLSHKPKFWDVWTPLNQHVPDEETSRDVSDWDTFVPLSASLVYPYSPPSHLFAPPQYVQGHVLPPGSLESPERRLFFRHPPADTSLHVSVMITMPRRPQEQDAMQNRNEYHVGVTEVKWTG</sequence>
<evidence type="ECO:0000256" key="1">
    <source>
        <dbReference type="SAM" id="MobiDB-lite"/>
    </source>
</evidence>
<reference evidence="3" key="1">
    <citation type="journal article" date="2020" name="Nat. Commun.">
        <title>Large-scale genome sequencing of mycorrhizal fungi provides insights into the early evolution of symbiotic traits.</title>
        <authorList>
            <person name="Miyauchi S."/>
            <person name="Kiss E."/>
            <person name="Kuo A."/>
            <person name="Drula E."/>
            <person name="Kohler A."/>
            <person name="Sanchez-Garcia M."/>
            <person name="Morin E."/>
            <person name="Andreopoulos B."/>
            <person name="Barry K.W."/>
            <person name="Bonito G."/>
            <person name="Buee M."/>
            <person name="Carver A."/>
            <person name="Chen C."/>
            <person name="Cichocki N."/>
            <person name="Clum A."/>
            <person name="Culley D."/>
            <person name="Crous P.W."/>
            <person name="Fauchery L."/>
            <person name="Girlanda M."/>
            <person name="Hayes R.D."/>
            <person name="Keri Z."/>
            <person name="LaButti K."/>
            <person name="Lipzen A."/>
            <person name="Lombard V."/>
            <person name="Magnuson J."/>
            <person name="Maillard F."/>
            <person name="Murat C."/>
            <person name="Nolan M."/>
            <person name="Ohm R.A."/>
            <person name="Pangilinan J."/>
            <person name="Pereira M.F."/>
            <person name="Perotto S."/>
            <person name="Peter M."/>
            <person name="Pfister S."/>
            <person name="Riley R."/>
            <person name="Sitrit Y."/>
            <person name="Stielow J.B."/>
            <person name="Szollosi G."/>
            <person name="Zifcakova L."/>
            <person name="Stursova M."/>
            <person name="Spatafora J.W."/>
            <person name="Tedersoo L."/>
            <person name="Vaario L.M."/>
            <person name="Yamada A."/>
            <person name="Yan M."/>
            <person name="Wang P."/>
            <person name="Xu J."/>
            <person name="Bruns T."/>
            <person name="Baldrian P."/>
            <person name="Vilgalys R."/>
            <person name="Dunand C."/>
            <person name="Henrissat B."/>
            <person name="Grigoriev I.V."/>
            <person name="Hibbett D."/>
            <person name="Nagy L.G."/>
            <person name="Martin F.M."/>
        </authorList>
    </citation>
    <scope>NUCLEOTIDE SEQUENCE</scope>
    <source>
        <strain evidence="3">UH-Tt-Lm1</strain>
    </source>
</reference>
<keyword evidence="2" id="KW-0812">Transmembrane</keyword>
<keyword evidence="2" id="KW-0472">Membrane</keyword>
<evidence type="ECO:0000256" key="2">
    <source>
        <dbReference type="SAM" id="Phobius"/>
    </source>
</evidence>
<keyword evidence="2" id="KW-1133">Transmembrane helix</keyword>